<protein>
    <recommendedName>
        <fullName evidence="4">Hint domain-containing protein</fullName>
    </recommendedName>
</protein>
<reference evidence="2 3" key="1">
    <citation type="submission" date="2018-08" db="EMBL/GenBank/DDBJ databases">
        <title>Whole Genome Sequences of Two Pseudoalteromonas piscicida Strains, DE1-A and DE2-A, which Exhibit Strong Antibacterial Activity against Vibrio vulnificus.</title>
        <authorList>
            <person name="Richards G.P."/>
            <person name="Needleman D.S."/>
            <person name="Watson M.A."/>
            <person name="Polson S.W."/>
        </authorList>
    </citation>
    <scope>NUCLEOTIDE SEQUENCE [LARGE SCALE GENOMIC DNA]</scope>
    <source>
        <strain evidence="2 3">DE2-A</strain>
    </source>
</reference>
<keyword evidence="1" id="KW-0732">Signal</keyword>
<feature type="signal peptide" evidence="1">
    <location>
        <begin position="1"/>
        <end position="21"/>
    </location>
</feature>
<proteinExistence type="predicted"/>
<dbReference type="CDD" id="cd00081">
    <property type="entry name" value="Hint"/>
    <property type="match status" value="1"/>
</dbReference>
<dbReference type="InterPro" id="IPR036844">
    <property type="entry name" value="Hint_dom_sf"/>
</dbReference>
<dbReference type="GO" id="GO:0016539">
    <property type="term" value="P:intein-mediated protein splicing"/>
    <property type="evidence" value="ECO:0007669"/>
    <property type="project" value="InterPro"/>
</dbReference>
<dbReference type="Gene3D" id="2.170.16.10">
    <property type="entry name" value="Hedgehog/Intein (Hint) domain"/>
    <property type="match status" value="1"/>
</dbReference>
<organism evidence="2 3">
    <name type="scientific">Pseudoalteromonas piscicida</name>
    <dbReference type="NCBI Taxonomy" id="43662"/>
    <lineage>
        <taxon>Bacteria</taxon>
        <taxon>Pseudomonadati</taxon>
        <taxon>Pseudomonadota</taxon>
        <taxon>Gammaproteobacteria</taxon>
        <taxon>Alteromonadales</taxon>
        <taxon>Pseudoalteromonadaceae</taxon>
        <taxon>Pseudoalteromonas</taxon>
    </lineage>
</organism>
<dbReference type="EMBL" id="CP031762">
    <property type="protein sequence ID" value="AXR04012.1"/>
    <property type="molecule type" value="Genomic_DNA"/>
</dbReference>
<dbReference type="RefSeq" id="WP_088532950.1">
    <property type="nucleotide sequence ID" value="NZ_CP021647.1"/>
</dbReference>
<evidence type="ECO:0008006" key="4">
    <source>
        <dbReference type="Google" id="ProtNLM"/>
    </source>
</evidence>
<dbReference type="SUPFAM" id="SSF51294">
    <property type="entry name" value="Hedgehog/intein (Hint) domain"/>
    <property type="match status" value="1"/>
</dbReference>
<dbReference type="Proteomes" id="UP000258102">
    <property type="component" value="Chromosome 2"/>
</dbReference>
<dbReference type="InterPro" id="IPR006141">
    <property type="entry name" value="Intein_N"/>
</dbReference>
<dbReference type="KEGG" id="ppis:B1L02_22480"/>
<dbReference type="PROSITE" id="PS50817">
    <property type="entry name" value="INTEIN_N_TER"/>
    <property type="match status" value="1"/>
</dbReference>
<evidence type="ECO:0000256" key="1">
    <source>
        <dbReference type="SAM" id="SignalP"/>
    </source>
</evidence>
<name>A0AAD0W5V7_PSEO7</name>
<dbReference type="AlphaFoldDB" id="A0AAD0W5V7"/>
<accession>A0AAD0W5V7</accession>
<evidence type="ECO:0000313" key="2">
    <source>
        <dbReference type="EMBL" id="AXR04012.1"/>
    </source>
</evidence>
<gene>
    <name evidence="2" type="ORF">D0511_18775</name>
</gene>
<feature type="chain" id="PRO_5042224372" description="Hint domain-containing protein" evidence="1">
    <location>
        <begin position="22"/>
        <end position="259"/>
    </location>
</feature>
<sequence>MRSLMILFTTLFALVAFKSEATMDIAAYQSQATTDNAAHGRCAKKAISATECVKRIDWAVREGYITARAGEWGKANGFYPVVDFYDRTVGAVCKCGCFEANTLIRVTKGGDIVDVAAKHIDDSYGLVGLAKDASLSLLSTNTFEMRARTKGAEESDLYVFTLEDGSELKVTQHHGMLLGNGAMVAAKDVELGQTMLRADGVELSVASITREATELDVYNFETNGAEVVNHIIIANDILVGDLTWQNQLQAELGQVVVRQ</sequence>
<evidence type="ECO:0000313" key="3">
    <source>
        <dbReference type="Proteomes" id="UP000258102"/>
    </source>
</evidence>